<evidence type="ECO:0000256" key="1">
    <source>
        <dbReference type="SAM" id="SignalP"/>
    </source>
</evidence>
<proteinExistence type="predicted"/>
<comment type="caution">
    <text evidence="2">The sequence shown here is derived from an EMBL/GenBank/DDBJ whole genome shotgun (WGS) entry which is preliminary data.</text>
</comment>
<name>A0AA38PRJ0_9AGAR</name>
<evidence type="ECO:0000313" key="3">
    <source>
        <dbReference type="Proteomes" id="UP001163850"/>
    </source>
</evidence>
<feature type="signal peptide" evidence="1">
    <location>
        <begin position="1"/>
        <end position="22"/>
    </location>
</feature>
<dbReference type="Proteomes" id="UP001163850">
    <property type="component" value="Unassembled WGS sequence"/>
</dbReference>
<protein>
    <recommendedName>
        <fullName evidence="4">F-box domain-containing protein</fullName>
    </recommendedName>
</protein>
<organism evidence="2 3">
    <name type="scientific">Lentinula detonsa</name>
    <dbReference type="NCBI Taxonomy" id="2804962"/>
    <lineage>
        <taxon>Eukaryota</taxon>
        <taxon>Fungi</taxon>
        <taxon>Dikarya</taxon>
        <taxon>Basidiomycota</taxon>
        <taxon>Agaricomycotina</taxon>
        <taxon>Agaricomycetes</taxon>
        <taxon>Agaricomycetidae</taxon>
        <taxon>Agaricales</taxon>
        <taxon>Marasmiineae</taxon>
        <taxon>Omphalotaceae</taxon>
        <taxon>Lentinula</taxon>
    </lineage>
</organism>
<sequence>MKSSATFLRIIFVSCRLPLASKFCIFRKNPTNMLQTLPFLPTEVLTQIFTLTTTLDSGVSLRSLLRVSQHFHDICLPLRFHCVSLTTSSSIKRLDQELKRLEGSPAHLQRILHLYISPTQSDVQADSECETISQIFCILQNAAETLQTLTFIYHNTLLSTSVLGRLFRNSFPVLTELTIHGFYPFPSPMPSNESPASIPIIEMNESFMPMLQRLHLSGNRNPYGLLQLSSFDKCFPSLSHLRISGLLMAGSFVEEIKDALEKHTAYDDLKSKGSCGTLLNWQARLPNKLQSVVLQPGFMPPHNRVGVVGSAVKKDTWMMIQLKDIEEAAKRRRSVRVMLKDRMQDPDRVSVNSVLYCDWLGRMNGDEGCW</sequence>
<dbReference type="AlphaFoldDB" id="A0AA38PRJ0"/>
<keyword evidence="1" id="KW-0732">Signal</keyword>
<feature type="chain" id="PRO_5041211839" description="F-box domain-containing protein" evidence="1">
    <location>
        <begin position="23"/>
        <end position="370"/>
    </location>
</feature>
<gene>
    <name evidence="2" type="ORF">F5890DRAFT_1541409</name>
</gene>
<accession>A0AA38PRJ0</accession>
<dbReference type="EMBL" id="MU802186">
    <property type="protein sequence ID" value="KAJ3980464.1"/>
    <property type="molecule type" value="Genomic_DNA"/>
</dbReference>
<evidence type="ECO:0008006" key="4">
    <source>
        <dbReference type="Google" id="ProtNLM"/>
    </source>
</evidence>
<evidence type="ECO:0000313" key="2">
    <source>
        <dbReference type="EMBL" id="KAJ3980464.1"/>
    </source>
</evidence>
<reference evidence="2" key="1">
    <citation type="submission" date="2022-08" db="EMBL/GenBank/DDBJ databases">
        <authorList>
            <consortium name="DOE Joint Genome Institute"/>
            <person name="Min B."/>
            <person name="Riley R."/>
            <person name="Sierra-Patev S."/>
            <person name="Naranjo-Ortiz M."/>
            <person name="Looney B."/>
            <person name="Konkel Z."/>
            <person name="Slot J.C."/>
            <person name="Sakamoto Y."/>
            <person name="Steenwyk J.L."/>
            <person name="Rokas A."/>
            <person name="Carro J."/>
            <person name="Camarero S."/>
            <person name="Ferreira P."/>
            <person name="Molpeceres G."/>
            <person name="Ruiz-Duenas F.J."/>
            <person name="Serrano A."/>
            <person name="Henrissat B."/>
            <person name="Drula E."/>
            <person name="Hughes K.W."/>
            <person name="Mata J.L."/>
            <person name="Ishikawa N.K."/>
            <person name="Vargas-Isla R."/>
            <person name="Ushijima S."/>
            <person name="Smith C.A."/>
            <person name="Ahrendt S."/>
            <person name="Andreopoulos W."/>
            <person name="He G."/>
            <person name="Labutti K."/>
            <person name="Lipzen A."/>
            <person name="Ng V."/>
            <person name="Sandor L."/>
            <person name="Barry K."/>
            <person name="Martinez A.T."/>
            <person name="Xiao Y."/>
            <person name="Gibbons J.G."/>
            <person name="Terashima K."/>
            <person name="Hibbett D.S."/>
            <person name="Grigoriev I.V."/>
        </authorList>
    </citation>
    <scope>NUCLEOTIDE SEQUENCE</scope>
    <source>
        <strain evidence="2">TFB7829</strain>
    </source>
</reference>